<keyword evidence="2" id="KW-0378">Hydrolase</keyword>
<feature type="non-terminal residue" evidence="5">
    <location>
        <position position="205"/>
    </location>
</feature>
<dbReference type="GO" id="GO:0005737">
    <property type="term" value="C:cytoplasm"/>
    <property type="evidence" value="ECO:0007669"/>
    <property type="project" value="TreeGrafter"/>
</dbReference>
<dbReference type="GO" id="GO:0008484">
    <property type="term" value="F:sulfuric ester hydrolase activity"/>
    <property type="evidence" value="ECO:0007669"/>
    <property type="project" value="TreeGrafter"/>
</dbReference>
<evidence type="ECO:0000256" key="3">
    <source>
        <dbReference type="SAM" id="MobiDB-lite"/>
    </source>
</evidence>
<evidence type="ECO:0000256" key="2">
    <source>
        <dbReference type="ARBA" id="ARBA00022801"/>
    </source>
</evidence>
<dbReference type="InterPro" id="IPR017850">
    <property type="entry name" value="Alkaline_phosphatase_core_sf"/>
</dbReference>
<reference evidence="5" key="1">
    <citation type="submission" date="2018-05" db="EMBL/GenBank/DDBJ databases">
        <authorList>
            <person name="Lanie J.A."/>
            <person name="Ng W.-L."/>
            <person name="Kazmierczak K.M."/>
            <person name="Andrzejewski T.M."/>
            <person name="Davidsen T.M."/>
            <person name="Wayne K.J."/>
            <person name="Tettelin H."/>
            <person name="Glass J.I."/>
            <person name="Rusch D."/>
            <person name="Podicherti R."/>
            <person name="Tsui H.-C.T."/>
            <person name="Winkler M.E."/>
        </authorList>
    </citation>
    <scope>NUCLEOTIDE SEQUENCE</scope>
</reference>
<sequence length="205" mass="23024">MRLVSLLPFFLAVVSMAAERPNVLFIAVDDLRPELRCYGATHIHSPNIDRLAKRSMLFERAYCMVPTCGASRSSLMTSLRPAHNRFMNFLTRADEDAPQVDGLHTHFKKNGYHTVSLGKVFHQVSDSAHGWSEAQWRAGGMTQHLPENRRIQRNKTGSGTKPGRAAPYENAEVPDNAYPDGRLAEHAVEALDRLAKRKEPFFLAV</sequence>
<dbReference type="AlphaFoldDB" id="A0A382CRA3"/>
<dbReference type="SUPFAM" id="SSF53649">
    <property type="entry name" value="Alkaline phosphatase-like"/>
    <property type="match status" value="1"/>
</dbReference>
<keyword evidence="1" id="KW-0479">Metal-binding</keyword>
<organism evidence="5">
    <name type="scientific">marine metagenome</name>
    <dbReference type="NCBI Taxonomy" id="408172"/>
    <lineage>
        <taxon>unclassified sequences</taxon>
        <taxon>metagenomes</taxon>
        <taxon>ecological metagenomes</taxon>
    </lineage>
</organism>
<evidence type="ECO:0000313" key="5">
    <source>
        <dbReference type="EMBL" id="SVB28686.1"/>
    </source>
</evidence>
<feature type="domain" description="Sulfatase N-terminal" evidence="4">
    <location>
        <begin position="21"/>
        <end position="204"/>
    </location>
</feature>
<dbReference type="PANTHER" id="PTHR45953">
    <property type="entry name" value="IDURONATE 2-SULFATASE"/>
    <property type="match status" value="1"/>
</dbReference>
<dbReference type="PANTHER" id="PTHR45953:SF1">
    <property type="entry name" value="IDURONATE 2-SULFATASE"/>
    <property type="match status" value="1"/>
</dbReference>
<accession>A0A382CRA3</accession>
<dbReference type="GO" id="GO:0046872">
    <property type="term" value="F:metal ion binding"/>
    <property type="evidence" value="ECO:0007669"/>
    <property type="project" value="UniProtKB-KW"/>
</dbReference>
<protein>
    <recommendedName>
        <fullName evidence="4">Sulfatase N-terminal domain-containing protein</fullName>
    </recommendedName>
</protein>
<proteinExistence type="predicted"/>
<dbReference type="InterPro" id="IPR000917">
    <property type="entry name" value="Sulfatase_N"/>
</dbReference>
<dbReference type="Gene3D" id="3.40.720.10">
    <property type="entry name" value="Alkaline Phosphatase, subunit A"/>
    <property type="match status" value="1"/>
</dbReference>
<evidence type="ECO:0000256" key="1">
    <source>
        <dbReference type="ARBA" id="ARBA00022723"/>
    </source>
</evidence>
<dbReference type="EMBL" id="UINC01035761">
    <property type="protein sequence ID" value="SVB28686.1"/>
    <property type="molecule type" value="Genomic_DNA"/>
</dbReference>
<feature type="region of interest" description="Disordered" evidence="3">
    <location>
        <begin position="148"/>
        <end position="175"/>
    </location>
</feature>
<evidence type="ECO:0000259" key="4">
    <source>
        <dbReference type="Pfam" id="PF00884"/>
    </source>
</evidence>
<name>A0A382CRA3_9ZZZZ</name>
<dbReference type="Pfam" id="PF00884">
    <property type="entry name" value="Sulfatase"/>
    <property type="match status" value="1"/>
</dbReference>
<gene>
    <name evidence="5" type="ORF">METZ01_LOCUS181540</name>
</gene>